<sequence>MSEFKTWKLDKPWVQMRCGLGEGPSYNPDTNEVRWLDVTARKIHFADAAVGPSSLRTITTEHIIGVAADIDGVPNKLLAAAKEGFASIDRETGQMEWIARIHEVDGEETVRTMRMNDGAVDSQGRLWAGSIQDMQVVPGFPAPVGSLWRFDPDGTAHKMIDGGIAVTNGIAWNHADTVMYYTDSGPRNIYAFDFDAERGTISNQRVFFHWDEEIAGEKGLLDGLAVDEEGCLWSAVYWGYKVIRISPTGQHIGTIELPCPCVPLTGSGGRDSAGGLGIAYAKAFADAGAFVVVADLQPPPADQLDETKAVFVKCDVSIWEDQVAVFQTAAQQSPSNKIDIVVANAGIAGPDVLSGLEDEEPQKPDTKMTDVNLNGLLYTTKLAGWNFKRHHSDPRDGCLILVGSIMGYIDTKSSSVYSATKFGVRGIMCCLRRKANFRINSIAPWFIPTPIMRKDFLDTVREDFRKMDLDLASIPDAVSAVLRIATDRSIHGKNLAIVPRSLSESGFMDLDLDDHFDGSPADKLQRAASSISYGKFGHKIA</sequence>
<accession>A0AAD4GP26</accession>
<comment type="similarity">
    <text evidence="1">Belongs to the SMP-30/CGR1 family.</text>
</comment>
<dbReference type="Gene3D" id="3.40.50.720">
    <property type="entry name" value="NAD(P)-binding Rossmann-like Domain"/>
    <property type="match status" value="1"/>
</dbReference>
<dbReference type="AlphaFoldDB" id="A0AAD4GP26"/>
<feature type="binding site" evidence="4">
    <location>
        <position position="22"/>
    </location>
    <ligand>
        <name>a divalent metal cation</name>
        <dbReference type="ChEBI" id="CHEBI:60240"/>
    </ligand>
</feature>
<evidence type="ECO:0000256" key="3">
    <source>
        <dbReference type="PIRSR" id="PIRSR605511-1"/>
    </source>
</evidence>
<dbReference type="InterPro" id="IPR020904">
    <property type="entry name" value="Sc_DH/Rdtase_CS"/>
</dbReference>
<evidence type="ECO:0000256" key="2">
    <source>
        <dbReference type="ARBA" id="ARBA00022857"/>
    </source>
</evidence>
<evidence type="ECO:0000313" key="7">
    <source>
        <dbReference type="Proteomes" id="UP001194746"/>
    </source>
</evidence>
<dbReference type="PROSITE" id="PS00061">
    <property type="entry name" value="ADH_SHORT"/>
    <property type="match status" value="1"/>
</dbReference>
<feature type="binding site" evidence="4">
    <location>
        <position position="116"/>
    </location>
    <ligand>
        <name>substrate</name>
    </ligand>
</feature>
<dbReference type="GO" id="GO:0004341">
    <property type="term" value="F:gluconolactonase activity"/>
    <property type="evidence" value="ECO:0007669"/>
    <property type="project" value="TreeGrafter"/>
</dbReference>
<dbReference type="GO" id="GO:0005509">
    <property type="term" value="F:calcium ion binding"/>
    <property type="evidence" value="ECO:0007669"/>
    <property type="project" value="TreeGrafter"/>
</dbReference>
<dbReference type="PANTHER" id="PTHR10907:SF47">
    <property type="entry name" value="REGUCALCIN"/>
    <property type="match status" value="1"/>
</dbReference>
<feature type="binding site" evidence="4">
    <location>
        <position position="168"/>
    </location>
    <ligand>
        <name>a divalent metal cation</name>
        <dbReference type="ChEBI" id="CHEBI:60240"/>
    </ligand>
</feature>
<gene>
    <name evidence="6" type="ORF">FE257_004894</name>
</gene>
<dbReference type="SUPFAM" id="SSF63829">
    <property type="entry name" value="Calcium-dependent phosphotriesterase"/>
    <property type="match status" value="1"/>
</dbReference>
<evidence type="ECO:0000256" key="1">
    <source>
        <dbReference type="ARBA" id="ARBA00008853"/>
    </source>
</evidence>
<dbReference type="EMBL" id="VCAU01000203">
    <property type="protein sequence ID" value="KAF9882913.1"/>
    <property type="molecule type" value="Genomic_DNA"/>
</dbReference>
<dbReference type="Gene3D" id="2.120.10.30">
    <property type="entry name" value="TolB, C-terminal domain"/>
    <property type="match status" value="1"/>
</dbReference>
<evidence type="ECO:0000313" key="6">
    <source>
        <dbReference type="EMBL" id="KAF9882913.1"/>
    </source>
</evidence>
<feature type="binding site" evidence="4">
    <location>
        <position position="114"/>
    </location>
    <ligand>
        <name>substrate</name>
    </ligand>
</feature>
<name>A0AAD4GP26_ASPNN</name>
<dbReference type="PANTHER" id="PTHR10907">
    <property type="entry name" value="REGUCALCIN"/>
    <property type="match status" value="1"/>
</dbReference>
<dbReference type="InterPro" id="IPR011042">
    <property type="entry name" value="6-blade_b-propeller_TolB-like"/>
</dbReference>
<evidence type="ECO:0000259" key="5">
    <source>
        <dbReference type="Pfam" id="PF08450"/>
    </source>
</evidence>
<keyword evidence="4" id="KW-0862">Zinc</keyword>
<comment type="caution">
    <text evidence="6">The sequence shown here is derived from an EMBL/GenBank/DDBJ whole genome shotgun (WGS) entry which is preliminary data.</text>
</comment>
<proteinExistence type="inferred from homology"/>
<protein>
    <recommendedName>
        <fullName evidence="5">SMP-30/Gluconolactonase/LRE-like region domain-containing protein</fullName>
    </recommendedName>
</protein>
<keyword evidence="4" id="KW-0479">Metal-binding</keyword>
<dbReference type="PRINTS" id="PR01790">
    <property type="entry name" value="SMP30FAMILY"/>
</dbReference>
<dbReference type="Proteomes" id="UP001194746">
    <property type="component" value="Unassembled WGS sequence"/>
</dbReference>
<organism evidence="6 7">
    <name type="scientific">Aspergillus nanangensis</name>
    <dbReference type="NCBI Taxonomy" id="2582783"/>
    <lineage>
        <taxon>Eukaryota</taxon>
        <taxon>Fungi</taxon>
        <taxon>Dikarya</taxon>
        <taxon>Ascomycota</taxon>
        <taxon>Pezizomycotina</taxon>
        <taxon>Eurotiomycetes</taxon>
        <taxon>Eurotiomycetidae</taxon>
        <taxon>Eurotiales</taxon>
        <taxon>Aspergillaceae</taxon>
        <taxon>Aspergillus</taxon>
        <taxon>Aspergillus subgen. Circumdati</taxon>
    </lineage>
</organism>
<keyword evidence="2" id="KW-0521">NADP</keyword>
<dbReference type="SUPFAM" id="SSF51735">
    <property type="entry name" value="NAD(P)-binding Rossmann-fold domains"/>
    <property type="match status" value="1"/>
</dbReference>
<dbReference type="InterPro" id="IPR002347">
    <property type="entry name" value="SDR_fam"/>
</dbReference>
<dbReference type="InterPro" id="IPR013658">
    <property type="entry name" value="SGL"/>
</dbReference>
<keyword evidence="7" id="KW-1185">Reference proteome</keyword>
<reference evidence="6" key="2">
    <citation type="submission" date="2020-02" db="EMBL/GenBank/DDBJ databases">
        <authorList>
            <person name="Gilchrist C.L.M."/>
            <person name="Chooi Y.-H."/>
        </authorList>
    </citation>
    <scope>NUCLEOTIDE SEQUENCE</scope>
    <source>
        <strain evidence="6">MST-FP2251</strain>
    </source>
</reference>
<reference evidence="6" key="1">
    <citation type="journal article" date="2019" name="Beilstein J. Org. Chem.">
        <title>Nanangenines: drimane sesquiterpenoids as the dominant metabolite cohort of a novel Australian fungus, Aspergillus nanangensis.</title>
        <authorList>
            <person name="Lacey H.J."/>
            <person name="Gilchrist C.L.M."/>
            <person name="Crombie A."/>
            <person name="Kalaitzis J.A."/>
            <person name="Vuong D."/>
            <person name="Rutledge P.J."/>
            <person name="Turner P."/>
            <person name="Pitt J.I."/>
            <person name="Lacey E."/>
            <person name="Chooi Y.H."/>
            <person name="Piggott A.M."/>
        </authorList>
    </citation>
    <scope>NUCLEOTIDE SEQUENCE</scope>
    <source>
        <strain evidence="6">MST-FP2251</strain>
    </source>
</reference>
<dbReference type="InterPro" id="IPR005511">
    <property type="entry name" value="SMP-30"/>
</dbReference>
<feature type="binding site" evidence="4">
    <location>
        <position position="222"/>
    </location>
    <ligand>
        <name>a divalent metal cation</name>
        <dbReference type="ChEBI" id="CHEBI:60240"/>
    </ligand>
</feature>
<dbReference type="InterPro" id="IPR036291">
    <property type="entry name" value="NAD(P)-bd_dom_sf"/>
</dbReference>
<dbReference type="GO" id="GO:0044550">
    <property type="term" value="P:secondary metabolite biosynthetic process"/>
    <property type="evidence" value="ECO:0007669"/>
    <property type="project" value="UniProtKB-ARBA"/>
</dbReference>
<evidence type="ECO:0000256" key="4">
    <source>
        <dbReference type="PIRSR" id="PIRSR605511-2"/>
    </source>
</evidence>
<dbReference type="Pfam" id="PF00106">
    <property type="entry name" value="adh_short"/>
    <property type="match status" value="1"/>
</dbReference>
<feature type="active site" description="Proton donor/acceptor" evidence="3">
    <location>
        <position position="222"/>
    </location>
</feature>
<dbReference type="Pfam" id="PF08450">
    <property type="entry name" value="SGL"/>
    <property type="match status" value="1"/>
</dbReference>
<feature type="domain" description="SMP-30/Gluconolactonase/LRE-like region" evidence="5">
    <location>
        <begin position="20"/>
        <end position="262"/>
    </location>
</feature>
<comment type="cofactor">
    <cofactor evidence="4">
        <name>Zn(2+)</name>
        <dbReference type="ChEBI" id="CHEBI:29105"/>
    </cofactor>
    <text evidence="4">Binds 1 divalent metal cation per subunit.</text>
</comment>